<keyword evidence="3 5" id="KW-0690">Ribosome biogenesis</keyword>
<dbReference type="PANTHER" id="PTHR14211">
    <property type="entry name" value="GLIOMA SUPPRESSOR CANDIDATE REGION GENE 2"/>
    <property type="match status" value="1"/>
</dbReference>
<feature type="region of interest" description="Disordered" evidence="6">
    <location>
        <begin position="278"/>
        <end position="323"/>
    </location>
</feature>
<evidence type="ECO:0000256" key="4">
    <source>
        <dbReference type="ARBA" id="ARBA00023242"/>
    </source>
</evidence>
<keyword evidence="4 5" id="KW-0539">Nucleus</keyword>
<evidence type="ECO:0000256" key="5">
    <source>
        <dbReference type="PIRNR" id="PIRNR017302"/>
    </source>
</evidence>
<proteinExistence type="inferred from homology"/>
<dbReference type="GO" id="GO:0005730">
    <property type="term" value="C:nucleolus"/>
    <property type="evidence" value="ECO:0007669"/>
    <property type="project" value="UniProtKB-SubCell"/>
</dbReference>
<evidence type="ECO:0000256" key="1">
    <source>
        <dbReference type="ARBA" id="ARBA00008838"/>
    </source>
</evidence>
<dbReference type="PIRSF" id="PIRSF017302">
    <property type="entry name" value="Gltscr2"/>
    <property type="match status" value="1"/>
</dbReference>
<reference evidence="7" key="2">
    <citation type="journal article" date="2023" name="BMC Genomics">
        <title>Pest status, molecular evolution, and epigenetic factors derived from the genome assembly of Frankliniella fusca, a thysanopteran phytovirus vector.</title>
        <authorList>
            <person name="Catto M.A."/>
            <person name="Labadie P.E."/>
            <person name="Jacobson A.L."/>
            <person name="Kennedy G.G."/>
            <person name="Srinivasan R."/>
            <person name="Hunt B.G."/>
        </authorList>
    </citation>
    <scope>NUCLEOTIDE SEQUENCE</scope>
    <source>
        <strain evidence="7">PL_HMW_Pooled</strain>
    </source>
</reference>
<evidence type="ECO:0000256" key="6">
    <source>
        <dbReference type="SAM" id="MobiDB-lite"/>
    </source>
</evidence>
<comment type="subcellular location">
    <subcellularLocation>
        <location evidence="5">Nucleus</location>
        <location evidence="5">Nucleolus</location>
    </subcellularLocation>
    <subcellularLocation>
        <location evidence="5">Nucleus</location>
        <location evidence="5">Nucleoplasm</location>
    </subcellularLocation>
</comment>
<dbReference type="GO" id="GO:0008097">
    <property type="term" value="F:5S rRNA binding"/>
    <property type="evidence" value="ECO:0007669"/>
    <property type="project" value="TreeGrafter"/>
</dbReference>
<reference evidence="7" key="1">
    <citation type="submission" date="2021-07" db="EMBL/GenBank/DDBJ databases">
        <authorList>
            <person name="Catto M.A."/>
            <person name="Jacobson A."/>
            <person name="Kennedy G."/>
            <person name="Labadie P."/>
            <person name="Hunt B.G."/>
            <person name="Srinivasan R."/>
        </authorList>
    </citation>
    <scope>NUCLEOTIDE SEQUENCE</scope>
    <source>
        <strain evidence="7">PL_HMW_Pooled</strain>
        <tissue evidence="7">Head</tissue>
    </source>
</reference>
<dbReference type="Pfam" id="PF07767">
    <property type="entry name" value="Nop53"/>
    <property type="match status" value="1"/>
</dbReference>
<dbReference type="EMBL" id="JAHWGI010001134">
    <property type="protein sequence ID" value="KAK3922937.1"/>
    <property type="molecule type" value="Genomic_DNA"/>
</dbReference>
<comment type="similarity">
    <text evidence="1 5">Belongs to the NOP53 family.</text>
</comment>
<comment type="caution">
    <text evidence="7">The sequence shown here is derived from an EMBL/GenBank/DDBJ whole genome shotgun (WGS) entry which is preliminary data.</text>
</comment>
<sequence>MAVGKIKKRQGSKKNKKAWRKTDIQDVEEFLEDKRLEERLGVAFEDRQDHELFTVDTNPDQKGLVTYEDWKKEHRSEILKQPPRCYQALLPDSKVPDPISKRNRIRTAEERKHPLLKKKEAERLEKGILKAKELDRIRNRNLDDKRRQSRPALGDFSKDLWDEGDSLSSLPQELGSEWLEPTVKKHVMINSELKDKIVRSKHQSRPHILPAVELPHPGMSYNPSFDDHITLLKDIADKEQKLIKEDEHIKRVTTLMFKKLPRGVAEAQWLKEMSEGVPVLDPDASKPDVESVEDNEYRAINPPTNRDKKKDRRTRNKAIEEKRKQVERQMAKLENKKVSDIYRLRKLKDDISKAEAKSAKLKEKRIALKARYATKTKRLGRNKFEEREPDFHLASELKGNLRSLKPEGNLLADRFVSLQKRNVMEVAARQNPRRAKVKKFFKASHKMAWEVTPLQRQLHERKKHQRTNHVTLGAN</sequence>
<feature type="compositionally biased region" description="Basic residues" evidence="6">
    <location>
        <begin position="307"/>
        <end position="316"/>
    </location>
</feature>
<dbReference type="Proteomes" id="UP001219518">
    <property type="component" value="Unassembled WGS sequence"/>
</dbReference>
<dbReference type="GO" id="GO:0005654">
    <property type="term" value="C:nucleoplasm"/>
    <property type="evidence" value="ECO:0007669"/>
    <property type="project" value="UniProtKB-SubCell"/>
</dbReference>
<dbReference type="GO" id="GO:0006364">
    <property type="term" value="P:rRNA processing"/>
    <property type="evidence" value="ECO:0007669"/>
    <property type="project" value="TreeGrafter"/>
</dbReference>
<keyword evidence="8" id="KW-1185">Reference proteome</keyword>
<dbReference type="PANTHER" id="PTHR14211:SF7">
    <property type="entry name" value="RIBOSOME BIOGENESIS PROTEIN NOP53"/>
    <property type="match status" value="1"/>
</dbReference>
<dbReference type="InterPro" id="IPR011687">
    <property type="entry name" value="Nop53/GLTSCR2"/>
</dbReference>
<name>A0AAE1HKB0_9NEOP</name>
<gene>
    <name evidence="7" type="ORF">KUF71_001596</name>
</gene>
<organism evidence="7 8">
    <name type="scientific">Frankliniella fusca</name>
    <dbReference type="NCBI Taxonomy" id="407009"/>
    <lineage>
        <taxon>Eukaryota</taxon>
        <taxon>Metazoa</taxon>
        <taxon>Ecdysozoa</taxon>
        <taxon>Arthropoda</taxon>
        <taxon>Hexapoda</taxon>
        <taxon>Insecta</taxon>
        <taxon>Pterygota</taxon>
        <taxon>Neoptera</taxon>
        <taxon>Paraneoptera</taxon>
        <taxon>Thysanoptera</taxon>
        <taxon>Terebrantia</taxon>
        <taxon>Thripoidea</taxon>
        <taxon>Thripidae</taxon>
        <taxon>Frankliniella</taxon>
    </lineage>
</organism>
<evidence type="ECO:0000256" key="3">
    <source>
        <dbReference type="ARBA" id="ARBA00022517"/>
    </source>
</evidence>
<dbReference type="AlphaFoldDB" id="A0AAE1HKB0"/>
<accession>A0AAE1HKB0</accession>
<protein>
    <recommendedName>
        <fullName evidence="2 5">Ribosome biogenesis protein NOP53</fullName>
    </recommendedName>
</protein>
<evidence type="ECO:0000313" key="8">
    <source>
        <dbReference type="Proteomes" id="UP001219518"/>
    </source>
</evidence>
<comment type="function">
    <text evidence="5">May play a role in ribosome biogenesis.</text>
</comment>
<evidence type="ECO:0000256" key="2">
    <source>
        <dbReference type="ARBA" id="ARBA00018339"/>
    </source>
</evidence>
<dbReference type="GO" id="GO:0000027">
    <property type="term" value="P:ribosomal large subunit assembly"/>
    <property type="evidence" value="ECO:0007669"/>
    <property type="project" value="UniProtKB-UniRule"/>
</dbReference>
<evidence type="ECO:0000313" key="7">
    <source>
        <dbReference type="EMBL" id="KAK3922937.1"/>
    </source>
</evidence>